<reference evidence="2" key="1">
    <citation type="submission" date="2016-05" db="EMBL/GenBank/DDBJ databases">
        <authorList>
            <person name="Naeem Raeece"/>
        </authorList>
    </citation>
    <scope>NUCLEOTIDE SEQUENCE [LARGE SCALE GENOMIC DNA]</scope>
</reference>
<protein>
    <submittedName>
        <fullName evidence="1">Uncharacterized protein</fullName>
    </submittedName>
</protein>
<gene>
    <name evidence="1" type="ORF">PMALA_068380</name>
</gene>
<evidence type="ECO:0000313" key="2">
    <source>
        <dbReference type="Proteomes" id="UP000078597"/>
    </source>
</evidence>
<dbReference type="AlphaFoldDB" id="A0A1A8X3R0"/>
<accession>A0A1A8X3R0</accession>
<sequence length="78" mass="9011">MCFIDNITENFITNSVLSSRTVRLLSDLVNETVKIRLAVKLPRIGCENEEKEESNYLKQNYVDNNALIYDRSGKTKNK</sequence>
<evidence type="ECO:0000313" key="1">
    <source>
        <dbReference type="EMBL" id="SBS99235.1"/>
    </source>
</evidence>
<dbReference type="Proteomes" id="UP000078597">
    <property type="component" value="Unassembled WGS sequence"/>
</dbReference>
<name>A0A1A8X3R0_PLAMA</name>
<organism evidence="1 2">
    <name type="scientific">Plasmodium malariae</name>
    <dbReference type="NCBI Taxonomy" id="5858"/>
    <lineage>
        <taxon>Eukaryota</taxon>
        <taxon>Sar</taxon>
        <taxon>Alveolata</taxon>
        <taxon>Apicomplexa</taxon>
        <taxon>Aconoidasida</taxon>
        <taxon>Haemosporida</taxon>
        <taxon>Plasmodiidae</taxon>
        <taxon>Plasmodium</taxon>
        <taxon>Plasmodium (Plasmodium)</taxon>
    </lineage>
</organism>
<dbReference type="EMBL" id="FLQW01005611">
    <property type="protein sequence ID" value="SBS99235.1"/>
    <property type="molecule type" value="Genomic_DNA"/>
</dbReference>
<proteinExistence type="predicted"/>